<dbReference type="RefSeq" id="WP_132123938.1">
    <property type="nucleotide sequence ID" value="NZ_SLWS01000011.1"/>
</dbReference>
<dbReference type="GO" id="GO:0043139">
    <property type="term" value="F:5'-3' DNA helicase activity"/>
    <property type="evidence" value="ECO:0007669"/>
    <property type="project" value="TreeGrafter"/>
</dbReference>
<dbReference type="AlphaFoldDB" id="A0A4R2JFE7"/>
<keyword evidence="4" id="KW-0347">Helicase</keyword>
<dbReference type="InterPro" id="IPR041679">
    <property type="entry name" value="DNA2/NAM7-like_C"/>
</dbReference>
<evidence type="ECO:0000256" key="5">
    <source>
        <dbReference type="ARBA" id="ARBA00022840"/>
    </source>
</evidence>
<evidence type="ECO:0000256" key="3">
    <source>
        <dbReference type="ARBA" id="ARBA00022801"/>
    </source>
</evidence>
<evidence type="ECO:0000259" key="8">
    <source>
        <dbReference type="Pfam" id="PF13086"/>
    </source>
</evidence>
<organism evidence="10 11">
    <name type="scientific">Actinocrispum wychmicini</name>
    <dbReference type="NCBI Taxonomy" id="1213861"/>
    <lineage>
        <taxon>Bacteria</taxon>
        <taxon>Bacillati</taxon>
        <taxon>Actinomycetota</taxon>
        <taxon>Actinomycetes</taxon>
        <taxon>Pseudonocardiales</taxon>
        <taxon>Pseudonocardiaceae</taxon>
        <taxon>Actinocrispum</taxon>
    </lineage>
</organism>
<feature type="compositionally biased region" description="Basic and acidic residues" evidence="7">
    <location>
        <begin position="805"/>
        <end position="816"/>
    </location>
</feature>
<evidence type="ECO:0000313" key="10">
    <source>
        <dbReference type="EMBL" id="TCO52965.1"/>
    </source>
</evidence>
<dbReference type="InterPro" id="IPR050534">
    <property type="entry name" value="Coronavir_polyprotein_1ab"/>
</dbReference>
<keyword evidence="11" id="KW-1185">Reference proteome</keyword>
<dbReference type="Proteomes" id="UP000295680">
    <property type="component" value="Unassembled WGS sequence"/>
</dbReference>
<reference evidence="10 11" key="1">
    <citation type="submission" date="2019-03" db="EMBL/GenBank/DDBJ databases">
        <title>Genomic Encyclopedia of Type Strains, Phase IV (KMG-IV): sequencing the most valuable type-strain genomes for metagenomic binning, comparative biology and taxonomic classification.</title>
        <authorList>
            <person name="Goeker M."/>
        </authorList>
    </citation>
    <scope>NUCLEOTIDE SEQUENCE [LARGE SCALE GENOMIC DNA]</scope>
    <source>
        <strain evidence="10 11">DSM 45934</strain>
    </source>
</reference>
<dbReference type="InterPro" id="IPR047187">
    <property type="entry name" value="SF1_C_Upf1"/>
</dbReference>
<feature type="region of interest" description="Disordered" evidence="7">
    <location>
        <begin position="795"/>
        <end position="826"/>
    </location>
</feature>
<comment type="similarity">
    <text evidence="1">Belongs to the DNA2/NAM7 helicase family.</text>
</comment>
<accession>A0A4R2JFE7</accession>
<feature type="domain" description="DNA2/NAM7 helicase helicase" evidence="8">
    <location>
        <begin position="641"/>
        <end position="722"/>
    </location>
</feature>
<evidence type="ECO:0000313" key="11">
    <source>
        <dbReference type="Proteomes" id="UP000295680"/>
    </source>
</evidence>
<dbReference type="PANTHER" id="PTHR43788:SF8">
    <property type="entry name" value="DNA-BINDING PROTEIN SMUBP-2"/>
    <property type="match status" value="1"/>
</dbReference>
<dbReference type="SUPFAM" id="SSF52540">
    <property type="entry name" value="P-loop containing nucleoside triphosphate hydrolases"/>
    <property type="match status" value="1"/>
</dbReference>
<sequence length="974" mass="109754">MTRQLGVALPSPIALVPSAKMQTTLHELRSRFPYVPDLSRMQHELRTLTAVGGVPARVEATGTKSRLVVYGASWFLSLYPSRQLGDLYEIGYVDRLRYQDHDRLAKGMLRLRPPDWHLFFEKGQVLREHRRYESHWNLINTAWQGLRQQAGTAADVALSARHSDYLDQLDEVVEAARDIEPSQWDTTVLLPYRDFRPTREERYSNRGVYVFELARRASLTKGKLVQLEGEPDLRGKVLRIEDLAVTVLFDTTIDQRRVPKQGSLEEVRSQTVYRKRREAVSFLREGRSVNPNLLPVLVDGRYAAFKPDTSARPDTKLDTDQLSAFSRACEVPDMLLVLGPPGTGKTRTIAEIARECAARGQQVLVTSHTNRAVDNVLEKLSPRLLSLRIGNEGSLTDFARTKMIESQAARLQEQILARTEPTAARFAPLIQDDLAQRLLDRLITLLEDARTAHETTDQFATALQQAEQRVLAPLCAQLAELESTLRKHDNDVESWSRSLDKLRNRHGMAQSKSDSGMFAPVHRWLAARRARRVDDTQLRLDHATNVRATTGVMLDQARQTLAHERVRHPELSGASKQLAAARHGQDQATRRLADARTSIEAATRGLAVPPVINDAGLADWTRYVNWWQATWPQLKCRAELLGAWREQVSRPMAQLYPDLIRHADVVAATCIGVATSDYLTELDFDLVIVDEAGQIALPDVLVPLVRARRAVMVGDHMQLPPFFDEVRTDHRYGHLLRTSAFESLFDHAPESHMVRLEVQRRMPRVIADFVSHSFYSDWLTTKDVPRHGPLLGSPFAIVDTSDQPATRRAERDEETRKRARGTAWQGHGYDNPAEADLVVPVVVEAVRRSMDWAVIVPYQAQAALVTRRLRAELGATDQIEENVGTVDSFQGGERDLIVYGCTRSNGRGDVGFLKELRRLNVALTRAKAQVVVIGDLRTLTNARDTGLRELFRDMVAYVREHGVILPSRTAKGGS</sequence>
<comment type="caution">
    <text evidence="10">The sequence shown here is derived from an EMBL/GenBank/DDBJ whole genome shotgun (WGS) entry which is preliminary data.</text>
</comment>
<keyword evidence="6" id="KW-0175">Coiled coil</keyword>
<keyword evidence="2" id="KW-0547">Nucleotide-binding</keyword>
<dbReference type="Gene3D" id="3.40.50.300">
    <property type="entry name" value="P-loop containing nucleotide triphosphate hydrolases"/>
    <property type="match status" value="2"/>
</dbReference>
<evidence type="ECO:0000256" key="2">
    <source>
        <dbReference type="ARBA" id="ARBA00022741"/>
    </source>
</evidence>
<dbReference type="InterPro" id="IPR041677">
    <property type="entry name" value="DNA2/NAM7_AAA_11"/>
</dbReference>
<dbReference type="GO" id="GO:0016787">
    <property type="term" value="F:hydrolase activity"/>
    <property type="evidence" value="ECO:0007669"/>
    <property type="project" value="UniProtKB-KW"/>
</dbReference>
<evidence type="ECO:0000259" key="9">
    <source>
        <dbReference type="Pfam" id="PF13087"/>
    </source>
</evidence>
<evidence type="ECO:0000256" key="4">
    <source>
        <dbReference type="ARBA" id="ARBA00022806"/>
    </source>
</evidence>
<dbReference type="CDD" id="cd18808">
    <property type="entry name" value="SF1_C_Upf1"/>
    <property type="match status" value="1"/>
</dbReference>
<dbReference type="PANTHER" id="PTHR43788">
    <property type="entry name" value="DNA2/NAM7 HELICASE FAMILY MEMBER"/>
    <property type="match status" value="1"/>
</dbReference>
<proteinExistence type="inferred from homology"/>
<feature type="domain" description="DNA2/NAM7 helicase helicase" evidence="8">
    <location>
        <begin position="316"/>
        <end position="504"/>
    </location>
</feature>
<feature type="domain" description="DNA2/NAM7 helicase-like C-terminal" evidence="9">
    <location>
        <begin position="737"/>
        <end position="935"/>
    </location>
</feature>
<evidence type="ECO:0000256" key="7">
    <source>
        <dbReference type="SAM" id="MobiDB-lite"/>
    </source>
</evidence>
<dbReference type="OrthoDB" id="3197455at2"/>
<name>A0A4R2JFE7_9PSEU</name>
<gene>
    <name evidence="10" type="ORF">EV192_111159</name>
</gene>
<dbReference type="InterPro" id="IPR027417">
    <property type="entry name" value="P-loop_NTPase"/>
</dbReference>
<feature type="coiled-coil region" evidence="6">
    <location>
        <begin position="478"/>
        <end position="505"/>
    </location>
</feature>
<protein>
    <submittedName>
        <fullName evidence="10">AAA domain-containing protein</fullName>
    </submittedName>
</protein>
<dbReference type="GO" id="GO:0005524">
    <property type="term" value="F:ATP binding"/>
    <property type="evidence" value="ECO:0007669"/>
    <property type="project" value="UniProtKB-KW"/>
</dbReference>
<evidence type="ECO:0000256" key="1">
    <source>
        <dbReference type="ARBA" id="ARBA00007913"/>
    </source>
</evidence>
<dbReference type="Pfam" id="PF13086">
    <property type="entry name" value="AAA_11"/>
    <property type="match status" value="2"/>
</dbReference>
<evidence type="ECO:0000256" key="6">
    <source>
        <dbReference type="SAM" id="Coils"/>
    </source>
</evidence>
<keyword evidence="5" id="KW-0067">ATP-binding</keyword>
<dbReference type="EMBL" id="SLWS01000011">
    <property type="protein sequence ID" value="TCO52965.1"/>
    <property type="molecule type" value="Genomic_DNA"/>
</dbReference>
<keyword evidence="3" id="KW-0378">Hydrolase</keyword>
<dbReference type="Pfam" id="PF13087">
    <property type="entry name" value="AAA_12"/>
    <property type="match status" value="1"/>
</dbReference>